<dbReference type="AlphaFoldDB" id="A0A4R7ZCB1"/>
<dbReference type="PANTHER" id="PTHR33308">
    <property type="entry name" value="PEPTIDOGLYCAN HYDROLASE FLGJ"/>
    <property type="match status" value="1"/>
</dbReference>
<feature type="chain" id="PRO_5038925995" evidence="3">
    <location>
        <begin position="23"/>
        <end position="599"/>
    </location>
</feature>
<keyword evidence="1" id="KW-0378">Hydrolase</keyword>
<proteinExistence type="predicted"/>
<dbReference type="InterPro" id="IPR016134">
    <property type="entry name" value="Dockerin_dom"/>
</dbReference>
<feature type="region of interest" description="Disordered" evidence="2">
    <location>
        <begin position="517"/>
        <end position="546"/>
    </location>
</feature>
<evidence type="ECO:0000313" key="5">
    <source>
        <dbReference type="EMBL" id="TDW09701.1"/>
    </source>
</evidence>
<sequence>MKYKITRLLGITLLSFSLCIVAGFTMSNRNEEAIDENDGFEVGDTLPEEHVFTTMDENGNIVEMDVTSLEEKTQEENSNEIGTMARTLNMTRVVDPSYGVVNFKTKSSAGVNTLYTIDGSNLSGYTNGYYAADGAFLGRANGKVKFMQAGVVGWVAEGDVTVLNYDNSSQVKSVNFYKIANGRIVHYATNDISTNYYAMTTDVGPKQPYMNEGGIYYSYDGHHFYESYHKMIDDYKAGVRTNSINTKAGYSAYYNYYQYLSHRSKTNITAAQIDSFVNTKSSSSSKMRSQGSNFISNQNSYGSNALLMVGVAANESAWGDSAIAKQKNNLFGHAAYDSDPSGSSNGYSSPAYSIYYHAKVFVSEGYLDPKDYGGRYFGGHLGDKASGMNVKYASDPYWGEKAAAVAWQIDKANSGQKDSGKYTLAVKSDITNANLRQNASTSSTAVYQTRQVAHFPFVVMEKTKGSAANGSTVWYKIQSDPTLNANRSAITQDVGNYDFSKYYLYIHESTFDVLVNGSGSTGGESKPDPDPTPPIESEYARGDVNGDGKITPADYVLIRNHIMGKNKLSGKGLTAADMNKDGKITPADYVQVRNKILGK</sequence>
<keyword evidence="3" id="KW-0732">Signal</keyword>
<organism evidence="5 6">
    <name type="scientific">Breznakia blatticola</name>
    <dbReference type="NCBI Taxonomy" id="1754012"/>
    <lineage>
        <taxon>Bacteria</taxon>
        <taxon>Bacillati</taxon>
        <taxon>Bacillota</taxon>
        <taxon>Erysipelotrichia</taxon>
        <taxon>Erysipelotrichales</taxon>
        <taxon>Erysipelotrichaceae</taxon>
        <taxon>Breznakia</taxon>
    </lineage>
</organism>
<dbReference type="Proteomes" id="UP000294743">
    <property type="component" value="Unassembled WGS sequence"/>
</dbReference>
<dbReference type="Gene3D" id="1.10.1330.10">
    <property type="entry name" value="Dockerin domain"/>
    <property type="match status" value="1"/>
</dbReference>
<evidence type="ECO:0000313" key="6">
    <source>
        <dbReference type="Proteomes" id="UP000294743"/>
    </source>
</evidence>
<dbReference type="Gene3D" id="1.10.530.10">
    <property type="match status" value="1"/>
</dbReference>
<gene>
    <name evidence="5" type="ORF">EDD63_1595</name>
</gene>
<dbReference type="PROSITE" id="PS00018">
    <property type="entry name" value="EF_HAND_1"/>
    <property type="match status" value="2"/>
</dbReference>
<accession>A0A4R7ZCB1</accession>
<name>A0A4R7ZCB1_9FIRM</name>
<comment type="caution">
    <text evidence="5">The sequence shown here is derived from an EMBL/GenBank/DDBJ whole genome shotgun (WGS) entry which is preliminary data.</text>
</comment>
<dbReference type="InterPro" id="IPR018247">
    <property type="entry name" value="EF_Hand_1_Ca_BS"/>
</dbReference>
<dbReference type="Pfam" id="PF00404">
    <property type="entry name" value="Dockerin_1"/>
    <property type="match status" value="1"/>
</dbReference>
<dbReference type="SMART" id="SM00047">
    <property type="entry name" value="LYZ2"/>
    <property type="match status" value="1"/>
</dbReference>
<dbReference type="GO" id="GO:0004040">
    <property type="term" value="F:amidase activity"/>
    <property type="evidence" value="ECO:0007669"/>
    <property type="project" value="InterPro"/>
</dbReference>
<dbReference type="PANTHER" id="PTHR33308:SF9">
    <property type="entry name" value="PEPTIDOGLYCAN HYDROLASE FLGJ"/>
    <property type="match status" value="1"/>
</dbReference>
<feature type="domain" description="Dockerin" evidence="4">
    <location>
        <begin position="537"/>
        <end position="599"/>
    </location>
</feature>
<dbReference type="Pfam" id="PF01832">
    <property type="entry name" value="Glucosaminidase"/>
    <property type="match status" value="1"/>
</dbReference>
<dbReference type="SUPFAM" id="SSF63446">
    <property type="entry name" value="Type I dockerin domain"/>
    <property type="match status" value="1"/>
</dbReference>
<protein>
    <submittedName>
        <fullName evidence="5">Beta-N-acetylglucosaminidase</fullName>
    </submittedName>
</protein>
<evidence type="ECO:0000256" key="3">
    <source>
        <dbReference type="SAM" id="SignalP"/>
    </source>
</evidence>
<reference evidence="5 6" key="1">
    <citation type="submission" date="2019-03" db="EMBL/GenBank/DDBJ databases">
        <title>Genomic Encyclopedia of Type Strains, Phase IV (KMG-IV): sequencing the most valuable type-strain genomes for metagenomic binning, comparative biology and taxonomic classification.</title>
        <authorList>
            <person name="Goeker M."/>
        </authorList>
    </citation>
    <scope>NUCLEOTIDE SEQUENCE [LARGE SCALE GENOMIC DNA]</scope>
    <source>
        <strain evidence="5 6">DSM 28867</strain>
    </source>
</reference>
<dbReference type="InterPro" id="IPR036439">
    <property type="entry name" value="Dockerin_dom_sf"/>
</dbReference>
<dbReference type="OrthoDB" id="9816557at2"/>
<dbReference type="RefSeq" id="WP_134171308.1">
    <property type="nucleotide sequence ID" value="NZ_SODD01000059.1"/>
</dbReference>
<dbReference type="PROSITE" id="PS51766">
    <property type="entry name" value="DOCKERIN"/>
    <property type="match status" value="1"/>
</dbReference>
<dbReference type="InterPro" id="IPR051056">
    <property type="entry name" value="Glycosyl_Hydrolase_73"/>
</dbReference>
<dbReference type="InterPro" id="IPR002901">
    <property type="entry name" value="MGlyc_endo_b_GlcNAc-like_dom"/>
</dbReference>
<dbReference type="InterPro" id="IPR002105">
    <property type="entry name" value="Dockerin_1_rpt"/>
</dbReference>
<feature type="signal peptide" evidence="3">
    <location>
        <begin position="1"/>
        <end position="22"/>
    </location>
</feature>
<dbReference type="GO" id="GO:0004553">
    <property type="term" value="F:hydrolase activity, hydrolyzing O-glycosyl compounds"/>
    <property type="evidence" value="ECO:0007669"/>
    <property type="project" value="InterPro"/>
</dbReference>
<evidence type="ECO:0000256" key="1">
    <source>
        <dbReference type="ARBA" id="ARBA00022801"/>
    </source>
</evidence>
<dbReference type="GO" id="GO:0000272">
    <property type="term" value="P:polysaccharide catabolic process"/>
    <property type="evidence" value="ECO:0007669"/>
    <property type="project" value="InterPro"/>
</dbReference>
<dbReference type="CDD" id="cd14256">
    <property type="entry name" value="Dockerin_I"/>
    <property type="match status" value="1"/>
</dbReference>
<evidence type="ECO:0000256" key="2">
    <source>
        <dbReference type="SAM" id="MobiDB-lite"/>
    </source>
</evidence>
<keyword evidence="6" id="KW-1185">Reference proteome</keyword>
<dbReference type="EMBL" id="SODD01000059">
    <property type="protein sequence ID" value="TDW09701.1"/>
    <property type="molecule type" value="Genomic_DNA"/>
</dbReference>
<evidence type="ECO:0000259" key="4">
    <source>
        <dbReference type="PROSITE" id="PS51766"/>
    </source>
</evidence>